<dbReference type="InterPro" id="IPR055170">
    <property type="entry name" value="GFO_IDH_MocA-like_dom"/>
</dbReference>
<evidence type="ECO:0000313" key="5">
    <source>
        <dbReference type="Proteomes" id="UP001595859"/>
    </source>
</evidence>
<name>A0ABV9S4W2_9PSEU</name>
<dbReference type="SUPFAM" id="SSF55347">
    <property type="entry name" value="Glyceraldehyde-3-phosphate dehydrogenase-like, C-terminal domain"/>
    <property type="match status" value="1"/>
</dbReference>
<dbReference type="InterPro" id="IPR050463">
    <property type="entry name" value="Gfo/Idh/MocA_oxidrdct_glycsds"/>
</dbReference>
<keyword evidence="5" id="KW-1185">Reference proteome</keyword>
<evidence type="ECO:0000313" key="4">
    <source>
        <dbReference type="EMBL" id="MFC4855974.1"/>
    </source>
</evidence>
<evidence type="ECO:0000256" key="1">
    <source>
        <dbReference type="ARBA" id="ARBA00023002"/>
    </source>
</evidence>
<dbReference type="Gene3D" id="3.40.50.720">
    <property type="entry name" value="NAD(P)-binding Rossmann-like Domain"/>
    <property type="match status" value="1"/>
</dbReference>
<dbReference type="InterPro" id="IPR000683">
    <property type="entry name" value="Gfo/Idh/MocA-like_OxRdtase_N"/>
</dbReference>
<sequence>MNEPARVGLVGAHGHGSSYFDRLDRLAADGLARLVAVADPRPPGVLATRLSGASWHGSLPELLADPRARPDVVVLATPVHTHTELAVAAMRAGCDVLLEKPPTPSLAQYQEVLSAARETGRICQVGFQTFGSEAIEAVRRIVADGEIGTVTGLGAVGTWVRTTGYWARASWAGRRRLEGRDVVDGVVTNPLAHAVATALLVAGATRLDQVTQVETDLYRANDIEADDTSSGVVTIEDDLRLGFGLTLCAARRTPALVVVRGTGGTLRLAYESDTVEVDGLGGTRSLTFGRVDLLADLLAARGPGRRPCCPVDDTAAFMRVLEAVREAGEPAPIGPDHVRWEGEGEDRHPVVAEVEAWCERAATRGETFSTLGAPWAR</sequence>
<feature type="domain" description="GFO/IDH/MocA-like oxidoreductase" evidence="3">
    <location>
        <begin position="136"/>
        <end position="267"/>
    </location>
</feature>
<evidence type="ECO:0000259" key="3">
    <source>
        <dbReference type="Pfam" id="PF22725"/>
    </source>
</evidence>
<evidence type="ECO:0000259" key="2">
    <source>
        <dbReference type="Pfam" id="PF01408"/>
    </source>
</evidence>
<dbReference type="PANTHER" id="PTHR43818:SF11">
    <property type="entry name" value="BCDNA.GH03377"/>
    <property type="match status" value="1"/>
</dbReference>
<gene>
    <name evidence="4" type="ORF">ACFPCV_20875</name>
</gene>
<dbReference type="PANTHER" id="PTHR43818">
    <property type="entry name" value="BCDNA.GH03377"/>
    <property type="match status" value="1"/>
</dbReference>
<dbReference type="InterPro" id="IPR036291">
    <property type="entry name" value="NAD(P)-bd_dom_sf"/>
</dbReference>
<dbReference type="SUPFAM" id="SSF51735">
    <property type="entry name" value="NAD(P)-binding Rossmann-fold domains"/>
    <property type="match status" value="1"/>
</dbReference>
<protein>
    <submittedName>
        <fullName evidence="4">Gfo/Idh/MocA family protein</fullName>
    </submittedName>
</protein>
<reference evidence="5" key="1">
    <citation type="journal article" date="2019" name="Int. J. Syst. Evol. Microbiol.">
        <title>The Global Catalogue of Microorganisms (GCM) 10K type strain sequencing project: providing services to taxonomists for standard genome sequencing and annotation.</title>
        <authorList>
            <consortium name="The Broad Institute Genomics Platform"/>
            <consortium name="The Broad Institute Genome Sequencing Center for Infectious Disease"/>
            <person name="Wu L."/>
            <person name="Ma J."/>
        </authorList>
    </citation>
    <scope>NUCLEOTIDE SEQUENCE [LARGE SCALE GENOMIC DNA]</scope>
    <source>
        <strain evidence="5">ZS-22-S1</strain>
    </source>
</reference>
<accession>A0ABV9S4W2</accession>
<organism evidence="4 5">
    <name type="scientific">Actinophytocola glycyrrhizae</name>
    <dbReference type="NCBI Taxonomy" id="2044873"/>
    <lineage>
        <taxon>Bacteria</taxon>
        <taxon>Bacillati</taxon>
        <taxon>Actinomycetota</taxon>
        <taxon>Actinomycetes</taxon>
        <taxon>Pseudonocardiales</taxon>
        <taxon>Pseudonocardiaceae</taxon>
    </lineage>
</organism>
<proteinExistence type="predicted"/>
<keyword evidence="1" id="KW-0560">Oxidoreductase</keyword>
<dbReference type="Pfam" id="PF01408">
    <property type="entry name" value="GFO_IDH_MocA"/>
    <property type="match status" value="1"/>
</dbReference>
<dbReference type="Gene3D" id="3.30.360.10">
    <property type="entry name" value="Dihydrodipicolinate Reductase, domain 2"/>
    <property type="match status" value="1"/>
</dbReference>
<feature type="domain" description="Gfo/Idh/MocA-like oxidoreductase N-terminal" evidence="2">
    <location>
        <begin position="6"/>
        <end position="127"/>
    </location>
</feature>
<dbReference type="Proteomes" id="UP001595859">
    <property type="component" value="Unassembled WGS sequence"/>
</dbReference>
<dbReference type="EMBL" id="JBHSIS010000009">
    <property type="protein sequence ID" value="MFC4855974.1"/>
    <property type="molecule type" value="Genomic_DNA"/>
</dbReference>
<dbReference type="Pfam" id="PF22725">
    <property type="entry name" value="GFO_IDH_MocA_C3"/>
    <property type="match status" value="1"/>
</dbReference>
<comment type="caution">
    <text evidence="4">The sequence shown here is derived from an EMBL/GenBank/DDBJ whole genome shotgun (WGS) entry which is preliminary data.</text>
</comment>
<dbReference type="RefSeq" id="WP_378057942.1">
    <property type="nucleotide sequence ID" value="NZ_JBHSIS010000009.1"/>
</dbReference>